<dbReference type="InterPro" id="IPR039261">
    <property type="entry name" value="FNR_nucleotide-bd"/>
</dbReference>
<protein>
    <recommendedName>
        <fullName evidence="1">Oxidoreductase FAD/NAD(P)-binding domain-containing protein</fullName>
    </recommendedName>
</protein>
<comment type="caution">
    <text evidence="2">The sequence shown here is derived from an EMBL/GenBank/DDBJ whole genome shotgun (WGS) entry which is preliminary data.</text>
</comment>
<dbReference type="EMBL" id="BARV01014891">
    <property type="protein sequence ID" value="GAI24465.1"/>
    <property type="molecule type" value="Genomic_DNA"/>
</dbReference>
<accession>X1NCF7</accession>
<feature type="non-terminal residue" evidence="2">
    <location>
        <position position="1"/>
    </location>
</feature>
<evidence type="ECO:0000259" key="1">
    <source>
        <dbReference type="Pfam" id="PF00175"/>
    </source>
</evidence>
<name>X1NCF7_9ZZZZ</name>
<dbReference type="PRINTS" id="PR00410">
    <property type="entry name" value="PHEHYDRXLASE"/>
</dbReference>
<proteinExistence type="predicted"/>
<sequence>IFYKIPDENEDERGITRHFTISSAPFEDNIMLTSKFDFEKGSSFKKALFNLNVGNTIEAYSIKGKFIVSDYGKKYVFIAGGIGITPYRSILLDLEHKNKKLDIVLLYGNKDNEIVFRNELEQIKKNNELLKIQYVIAPKIIDRYVIESFVPDIENRLYYISGPFGMMKNIKNILLEMKVKTDNIKTDYFPGYDI</sequence>
<feature type="domain" description="Oxidoreductase FAD/NAD(P)-binding" evidence="1">
    <location>
        <begin position="77"/>
        <end position="171"/>
    </location>
</feature>
<dbReference type="PANTHER" id="PTHR47354">
    <property type="entry name" value="NADH OXIDOREDUCTASE HCR"/>
    <property type="match status" value="1"/>
</dbReference>
<dbReference type="Pfam" id="PF00175">
    <property type="entry name" value="NAD_binding_1"/>
    <property type="match status" value="1"/>
</dbReference>
<evidence type="ECO:0000313" key="2">
    <source>
        <dbReference type="EMBL" id="GAI24465.1"/>
    </source>
</evidence>
<reference evidence="2" key="1">
    <citation type="journal article" date="2014" name="Front. Microbiol.">
        <title>High frequency of phylogenetically diverse reductive dehalogenase-homologous genes in deep subseafloor sedimentary metagenomes.</title>
        <authorList>
            <person name="Kawai M."/>
            <person name="Futagami T."/>
            <person name="Toyoda A."/>
            <person name="Takaki Y."/>
            <person name="Nishi S."/>
            <person name="Hori S."/>
            <person name="Arai W."/>
            <person name="Tsubouchi T."/>
            <person name="Morono Y."/>
            <person name="Uchiyama I."/>
            <person name="Ito T."/>
            <person name="Fujiyama A."/>
            <person name="Inagaki F."/>
            <person name="Takami H."/>
        </authorList>
    </citation>
    <scope>NUCLEOTIDE SEQUENCE</scope>
    <source>
        <strain evidence="2">Expedition CK06-06</strain>
    </source>
</reference>
<dbReference type="CDD" id="cd00322">
    <property type="entry name" value="FNR_like"/>
    <property type="match status" value="1"/>
</dbReference>
<gene>
    <name evidence="2" type="ORF">S06H3_25838</name>
</gene>
<dbReference type="SUPFAM" id="SSF52343">
    <property type="entry name" value="Ferredoxin reductase-like, C-terminal NADP-linked domain"/>
    <property type="match status" value="1"/>
</dbReference>
<organism evidence="2">
    <name type="scientific">marine sediment metagenome</name>
    <dbReference type="NCBI Taxonomy" id="412755"/>
    <lineage>
        <taxon>unclassified sequences</taxon>
        <taxon>metagenomes</taxon>
        <taxon>ecological metagenomes</taxon>
    </lineage>
</organism>
<dbReference type="AlphaFoldDB" id="X1NCF7"/>
<dbReference type="GO" id="GO:0016491">
    <property type="term" value="F:oxidoreductase activity"/>
    <property type="evidence" value="ECO:0007669"/>
    <property type="project" value="InterPro"/>
</dbReference>
<dbReference type="PRINTS" id="PR00371">
    <property type="entry name" value="FPNCR"/>
</dbReference>
<dbReference type="PANTHER" id="PTHR47354:SF5">
    <property type="entry name" value="PROTEIN RFBI"/>
    <property type="match status" value="1"/>
</dbReference>
<dbReference type="InterPro" id="IPR001709">
    <property type="entry name" value="Flavoprot_Pyr_Nucl_cyt_Rdtase"/>
</dbReference>
<dbReference type="Gene3D" id="3.40.50.80">
    <property type="entry name" value="Nucleotide-binding domain of ferredoxin-NADP reductase (FNR) module"/>
    <property type="match status" value="1"/>
</dbReference>
<dbReference type="InterPro" id="IPR050415">
    <property type="entry name" value="MRET"/>
</dbReference>
<dbReference type="InterPro" id="IPR001433">
    <property type="entry name" value="OxRdtase_FAD/NAD-bd"/>
</dbReference>